<organism evidence="9 10">
    <name type="scientific">Eublepharis macularius</name>
    <name type="common">Leopard gecko</name>
    <name type="synonym">Cyrtodactylus macularius</name>
    <dbReference type="NCBI Taxonomy" id="481883"/>
    <lineage>
        <taxon>Eukaryota</taxon>
        <taxon>Metazoa</taxon>
        <taxon>Chordata</taxon>
        <taxon>Craniata</taxon>
        <taxon>Vertebrata</taxon>
        <taxon>Euteleostomi</taxon>
        <taxon>Lepidosauria</taxon>
        <taxon>Squamata</taxon>
        <taxon>Bifurcata</taxon>
        <taxon>Gekkota</taxon>
        <taxon>Eublepharidae</taxon>
        <taxon>Eublepharinae</taxon>
        <taxon>Eublepharis</taxon>
    </lineage>
</organism>
<dbReference type="InterPro" id="IPR026096">
    <property type="entry name" value="R-trans_p"/>
</dbReference>
<dbReference type="PANTHER" id="PTHR14402">
    <property type="entry name" value="RECEPTOR TRANSPORTING PROTEIN"/>
    <property type="match status" value="1"/>
</dbReference>
<dbReference type="GO" id="GO:0001580">
    <property type="term" value="P:detection of chemical stimulus involved in sensory perception of bitter taste"/>
    <property type="evidence" value="ECO:0007669"/>
    <property type="project" value="TreeGrafter"/>
</dbReference>
<keyword evidence="7" id="KW-0472">Membrane</keyword>
<dbReference type="InterPro" id="IPR027377">
    <property type="entry name" value="ZAR1/RTP1-5-like_Znf-3CxxC"/>
</dbReference>
<evidence type="ECO:0000256" key="4">
    <source>
        <dbReference type="ARBA" id="ARBA00022771"/>
    </source>
</evidence>
<dbReference type="AlphaFoldDB" id="A0AA97L1E2"/>
<keyword evidence="3" id="KW-0479">Metal-binding</keyword>
<keyword evidence="5" id="KW-0862">Zinc</keyword>
<dbReference type="KEGG" id="emc:129331968"/>
<dbReference type="GO" id="GO:0051205">
    <property type="term" value="P:protein insertion into membrane"/>
    <property type="evidence" value="ECO:0007669"/>
    <property type="project" value="TreeGrafter"/>
</dbReference>
<evidence type="ECO:0000256" key="2">
    <source>
        <dbReference type="ARBA" id="ARBA00022692"/>
    </source>
</evidence>
<dbReference type="SMART" id="SM01328">
    <property type="entry name" value="zf-3CxxC"/>
    <property type="match status" value="1"/>
</dbReference>
<evidence type="ECO:0000256" key="5">
    <source>
        <dbReference type="ARBA" id="ARBA00022833"/>
    </source>
</evidence>
<keyword evidence="9" id="KW-1185">Reference proteome</keyword>
<dbReference type="GO" id="GO:0031849">
    <property type="term" value="F:olfactory receptor binding"/>
    <property type="evidence" value="ECO:0007669"/>
    <property type="project" value="TreeGrafter"/>
</dbReference>
<keyword evidence="2" id="KW-0812">Transmembrane</keyword>
<keyword evidence="6" id="KW-1133">Transmembrane helix</keyword>
<gene>
    <name evidence="10" type="primary">LOC129331968</name>
</gene>
<evidence type="ECO:0000256" key="7">
    <source>
        <dbReference type="ARBA" id="ARBA00023136"/>
    </source>
</evidence>
<dbReference type="RefSeq" id="XP_054838651.1">
    <property type="nucleotide sequence ID" value="XM_054982676.1"/>
</dbReference>
<evidence type="ECO:0000256" key="1">
    <source>
        <dbReference type="ARBA" id="ARBA00004167"/>
    </source>
</evidence>
<evidence type="ECO:0000259" key="8">
    <source>
        <dbReference type="SMART" id="SM01328"/>
    </source>
</evidence>
<sequence length="254" mass="29881">MKKLNMDEWRAVFQQQMEKVKPNDVWSLKMDRQLGNLEPGWKQVLQEHAHASFRCSLCDHRWSSHQVVIQFVMHWERFQHQGWVWMKVFRQQCDKCTSEKYEEPQFTKTDVDNVIKHLILDIREKCYRERVDHLSEVIWEHTGPHKHQHCEACKLGIHKWHHRRSQDTEHHEHGKDRIPTFAGMDLLKLGDEHLAAVAQLVGKRMEARVLQVLGKPLDLIPSATKPGPLSLNLVSGLGHFARTCPSRLKILLRA</sequence>
<dbReference type="GeneID" id="129331968"/>
<reference evidence="10" key="1">
    <citation type="submission" date="2025-08" db="UniProtKB">
        <authorList>
            <consortium name="RefSeq"/>
        </authorList>
    </citation>
    <scope>IDENTIFICATION</scope>
    <source>
        <tissue evidence="10">Blood</tissue>
    </source>
</reference>
<keyword evidence="4" id="KW-0863">Zinc-finger</keyword>
<name>A0AA97L1E2_EUBMA</name>
<proteinExistence type="predicted"/>
<evidence type="ECO:0000256" key="3">
    <source>
        <dbReference type="ARBA" id="ARBA00022723"/>
    </source>
</evidence>
<dbReference type="GO" id="GO:0006612">
    <property type="term" value="P:protein targeting to membrane"/>
    <property type="evidence" value="ECO:0007669"/>
    <property type="project" value="TreeGrafter"/>
</dbReference>
<evidence type="ECO:0000313" key="9">
    <source>
        <dbReference type="Proteomes" id="UP001190640"/>
    </source>
</evidence>
<accession>A0AA97L1E2</accession>
<dbReference type="GO" id="GO:0016020">
    <property type="term" value="C:membrane"/>
    <property type="evidence" value="ECO:0007669"/>
    <property type="project" value="UniProtKB-SubCell"/>
</dbReference>
<feature type="domain" description="3CxxC-type" evidence="8">
    <location>
        <begin position="48"/>
        <end position="156"/>
    </location>
</feature>
<evidence type="ECO:0000256" key="6">
    <source>
        <dbReference type="ARBA" id="ARBA00022989"/>
    </source>
</evidence>
<dbReference type="GO" id="GO:0008270">
    <property type="term" value="F:zinc ion binding"/>
    <property type="evidence" value="ECO:0007669"/>
    <property type="project" value="UniProtKB-KW"/>
</dbReference>
<comment type="subcellular location">
    <subcellularLocation>
        <location evidence="1">Membrane</location>
        <topology evidence="1">Single-pass membrane protein</topology>
    </subcellularLocation>
</comment>
<evidence type="ECO:0000313" key="10">
    <source>
        <dbReference type="RefSeq" id="XP_054838651.1"/>
    </source>
</evidence>
<dbReference type="Proteomes" id="UP001190640">
    <property type="component" value="Chromosome 6"/>
</dbReference>
<protein>
    <submittedName>
        <fullName evidence="10">Receptor-transporting protein 2-like</fullName>
    </submittedName>
</protein>
<dbReference type="Pfam" id="PF13695">
    <property type="entry name" value="Zn_ribbon_3CxxC"/>
    <property type="match status" value="1"/>
</dbReference>
<dbReference type="PANTHER" id="PTHR14402:SF8">
    <property type="entry name" value="RECEPTOR-TRANSPORTING PROTEIN 4"/>
    <property type="match status" value="1"/>
</dbReference>